<evidence type="ECO:0000313" key="1">
    <source>
        <dbReference type="EMBL" id="MDZ5762136.1"/>
    </source>
</evidence>
<dbReference type="Proteomes" id="UP001293791">
    <property type="component" value="Unassembled WGS sequence"/>
</dbReference>
<proteinExistence type="predicted"/>
<keyword evidence="2" id="KW-1185">Reference proteome</keyword>
<evidence type="ECO:0000313" key="2">
    <source>
        <dbReference type="Proteomes" id="UP001293791"/>
    </source>
</evidence>
<accession>A0ABU5L7N0</accession>
<comment type="caution">
    <text evidence="1">The sequence shown here is derived from an EMBL/GenBank/DDBJ whole genome shotgun (WGS) entry which is preliminary data.</text>
</comment>
<sequence>MSLFHNIKHTMMSPLYNISYTCLNAGTYLKEGALVFLIPAAVLAYKVDGDWMAAIPFGALIKLLTQPIALCLFDGIDKIFDTTTELGLCRAELCKSFVIRPLQYSLPTIAACIKLYKDYCMKANVLTFQFKATAVAAAAGLVIGFCMIESVRLEHILDHLDHLDHLSATIFDSIIKADCHTCNSNAASPDIEDIDNRAHNHMQSGDTDCATNLENFN</sequence>
<protein>
    <submittedName>
        <fullName evidence="1">Uncharacterized protein</fullName>
    </submittedName>
</protein>
<dbReference type="EMBL" id="JARGYT010000022">
    <property type="protein sequence ID" value="MDZ5762136.1"/>
    <property type="molecule type" value="Genomic_DNA"/>
</dbReference>
<name>A0ABU5L7N0_9RICK</name>
<dbReference type="RefSeq" id="WP_322497621.1">
    <property type="nucleotide sequence ID" value="NZ_JARGYT010000022.1"/>
</dbReference>
<gene>
    <name evidence="1" type="ORF">Cyrtocomes_00506</name>
</gene>
<reference evidence="1 2" key="1">
    <citation type="submission" date="2023-02" db="EMBL/GenBank/DDBJ databases">
        <title>Host association and intracellularity evolved multiple times independently in the Rickettsiales.</title>
        <authorList>
            <person name="Castelli M."/>
            <person name="Nardi T."/>
            <person name="Gammuto L."/>
            <person name="Bellinzona G."/>
            <person name="Sabaneyeva E."/>
            <person name="Potekhin A."/>
            <person name="Serra V."/>
            <person name="Petroni G."/>
            <person name="Sassera D."/>
        </authorList>
    </citation>
    <scope>NUCLEOTIDE SEQUENCE [LARGE SCALE GENOMIC DNA]</scope>
    <source>
        <strain evidence="1 2">BOD18</strain>
    </source>
</reference>
<organism evidence="1 2">
    <name type="scientific">Candidatus Cyrtobacter comes</name>
    <dbReference type="NCBI Taxonomy" id="675776"/>
    <lineage>
        <taxon>Bacteria</taxon>
        <taxon>Pseudomonadati</taxon>
        <taxon>Pseudomonadota</taxon>
        <taxon>Alphaproteobacteria</taxon>
        <taxon>Rickettsiales</taxon>
        <taxon>Candidatus Midichloriaceae</taxon>
        <taxon>Candidatus Cyrtobacter</taxon>
    </lineage>
</organism>